<evidence type="ECO:0000313" key="8">
    <source>
        <dbReference type="WBParaSite" id="SRDH1_40360.2"/>
    </source>
</evidence>
<dbReference type="AlphaFoldDB" id="A0AA85F885"/>
<dbReference type="WBParaSite" id="SRDH1_40360.2">
    <property type="protein sequence ID" value="SRDH1_40360.2"/>
    <property type="gene ID" value="SRDH1_40360"/>
</dbReference>
<dbReference type="Gene3D" id="2.160.20.70">
    <property type="match status" value="1"/>
</dbReference>
<dbReference type="Gene3D" id="1.20.58.1250">
    <property type="entry name" value="Tubulin Binding Cofactor C, N-terminal domain"/>
    <property type="match status" value="1"/>
</dbReference>
<dbReference type="InterPro" id="IPR038397">
    <property type="entry name" value="TBCC_N_sf"/>
</dbReference>
<keyword evidence="7" id="KW-1185">Reference proteome</keyword>
<dbReference type="Pfam" id="PF16752">
    <property type="entry name" value="TBCC_N"/>
    <property type="match status" value="1"/>
</dbReference>
<dbReference type="InterPro" id="IPR012945">
    <property type="entry name" value="Tubulin-bd_cofactor_C_dom"/>
</dbReference>
<name>A0AA85F885_9TREM</name>
<accession>A0AA85F885</accession>
<feature type="domain" description="C-CAP/cofactor C-like" evidence="6">
    <location>
        <begin position="194"/>
        <end position="343"/>
    </location>
</feature>
<dbReference type="PROSITE" id="PS51329">
    <property type="entry name" value="C_CAP_COFACTOR_C"/>
    <property type="match status" value="1"/>
</dbReference>
<dbReference type="Pfam" id="PF07986">
    <property type="entry name" value="TBCC"/>
    <property type="match status" value="1"/>
</dbReference>
<evidence type="ECO:0000259" key="6">
    <source>
        <dbReference type="PROSITE" id="PS51329"/>
    </source>
</evidence>
<evidence type="ECO:0000256" key="4">
    <source>
        <dbReference type="ARBA" id="ARBA00022990"/>
    </source>
</evidence>
<evidence type="ECO:0000256" key="1">
    <source>
        <dbReference type="ARBA" id="ARBA00004496"/>
    </source>
</evidence>
<reference evidence="7" key="1">
    <citation type="submission" date="2022-06" db="EMBL/GenBank/DDBJ databases">
        <authorList>
            <person name="Berger JAMES D."/>
            <person name="Berger JAMES D."/>
        </authorList>
    </citation>
    <scope>NUCLEOTIDE SEQUENCE [LARGE SCALE GENOMIC DNA]</scope>
</reference>
<dbReference type="InterPro" id="IPR027684">
    <property type="entry name" value="TBCC"/>
</dbReference>
<sequence>MNSNQKSSENKSFTSNVSDNHQTVLDRLTERHIQSQVFNSQRKEVLNSENVDSCGNRNIHENFLQQFTQYKLAIVTDLEDVTKKVHECDLPINERTQFVDDMLARLEHMQNWLNETSMYLTSFDNEQARLELKSLNDLFQEKKTELLPNRKFGFSCQQTTKKQGNVNKSECYPEPSTYNTSSIVAPINNDSVIYDERFSLINITGPKHFIIPNINCSSDSFISQTVYLIDLIDCTIEIRHVFGSLIGRRLKNCKIYAYPISGSVWLDECVNCDLVFACRQLRIHQTSNCRLGLHMASRPIIEQCTNLKVAPYQLVYKSLDQDLSTAGLSTNSNLWHEVDDFSCPNRRLTKTSPNWCIMPEVDWSSLCPNKN</sequence>
<comment type="similarity">
    <text evidence="2">Belongs to the TBCC family.</text>
</comment>
<dbReference type="GO" id="GO:0007023">
    <property type="term" value="P:post-chaperonin tubulin folding pathway"/>
    <property type="evidence" value="ECO:0007669"/>
    <property type="project" value="InterPro"/>
</dbReference>
<dbReference type="GO" id="GO:0015631">
    <property type="term" value="F:tubulin binding"/>
    <property type="evidence" value="ECO:0007669"/>
    <property type="project" value="InterPro"/>
</dbReference>
<keyword evidence="4" id="KW-0007">Acetylation</keyword>
<reference evidence="8" key="2">
    <citation type="submission" date="2023-11" db="UniProtKB">
        <authorList>
            <consortium name="WormBaseParasite"/>
        </authorList>
    </citation>
    <scope>IDENTIFICATION</scope>
</reference>
<dbReference type="InterPro" id="IPR031925">
    <property type="entry name" value="TBCC_N"/>
</dbReference>
<dbReference type="Proteomes" id="UP000050792">
    <property type="component" value="Unassembled WGS sequence"/>
</dbReference>
<comment type="subcellular location">
    <subcellularLocation>
        <location evidence="1">Cytoplasm</location>
    </subcellularLocation>
</comment>
<dbReference type="PANTHER" id="PTHR15139:SF0">
    <property type="entry name" value="TUBULIN-SPECIFIC CHAPERONE C"/>
    <property type="match status" value="1"/>
</dbReference>
<protein>
    <submittedName>
        <fullName evidence="8">C-CAP/cofactor C-like domain-containing protein</fullName>
    </submittedName>
</protein>
<evidence type="ECO:0000256" key="3">
    <source>
        <dbReference type="ARBA" id="ARBA00022490"/>
    </source>
</evidence>
<dbReference type="InterPro" id="IPR016098">
    <property type="entry name" value="CAP/MinC_C"/>
</dbReference>
<evidence type="ECO:0000256" key="5">
    <source>
        <dbReference type="ARBA" id="ARBA00026055"/>
    </source>
</evidence>
<evidence type="ECO:0000256" key="2">
    <source>
        <dbReference type="ARBA" id="ARBA00008848"/>
    </source>
</evidence>
<dbReference type="PANTHER" id="PTHR15139">
    <property type="entry name" value="TUBULIN FOLDING COFACTOR C"/>
    <property type="match status" value="1"/>
</dbReference>
<dbReference type="InterPro" id="IPR017901">
    <property type="entry name" value="C-CAP_CF_C-like"/>
</dbReference>
<comment type="subunit">
    <text evidence="5">Supercomplex made of cofactors A to E. Cofactors A and D function by capturing and stabilizing tubulin in a quasi-native conformation. Cofactor E binds to the cofactor D-tubulin complex; interaction with cofactor C then causes the release of tubulin polypeptides that are committed to the native state.</text>
</comment>
<dbReference type="GO" id="GO:0007021">
    <property type="term" value="P:tubulin complex assembly"/>
    <property type="evidence" value="ECO:0007669"/>
    <property type="project" value="TreeGrafter"/>
</dbReference>
<dbReference type="GO" id="GO:0005737">
    <property type="term" value="C:cytoplasm"/>
    <property type="evidence" value="ECO:0007669"/>
    <property type="project" value="UniProtKB-SubCell"/>
</dbReference>
<evidence type="ECO:0000313" key="7">
    <source>
        <dbReference type="Proteomes" id="UP000050792"/>
    </source>
</evidence>
<keyword evidence="3" id="KW-0963">Cytoplasm</keyword>
<organism evidence="7 8">
    <name type="scientific">Schistosoma rodhaini</name>
    <dbReference type="NCBI Taxonomy" id="6188"/>
    <lineage>
        <taxon>Eukaryota</taxon>
        <taxon>Metazoa</taxon>
        <taxon>Spiralia</taxon>
        <taxon>Lophotrochozoa</taxon>
        <taxon>Platyhelminthes</taxon>
        <taxon>Trematoda</taxon>
        <taxon>Digenea</taxon>
        <taxon>Strigeidida</taxon>
        <taxon>Schistosomatoidea</taxon>
        <taxon>Schistosomatidae</taxon>
        <taxon>Schistosoma</taxon>
    </lineage>
</organism>
<proteinExistence type="inferred from homology"/>